<dbReference type="NCBIfam" id="TIGR00125">
    <property type="entry name" value="cyt_tran_rel"/>
    <property type="match status" value="1"/>
</dbReference>
<keyword evidence="3" id="KW-0547">Nucleotide-binding</keyword>
<feature type="domain" description="Citrate lyase ligase C-terminal" evidence="8">
    <location>
        <begin position="199"/>
        <end position="337"/>
    </location>
</feature>
<evidence type="ECO:0000256" key="6">
    <source>
        <dbReference type="ARBA" id="ARBA00023136"/>
    </source>
</evidence>
<dbReference type="InterPro" id="IPR052735">
    <property type="entry name" value="NAD_biosynth-regulator"/>
</dbReference>
<dbReference type="PATRIC" id="fig|1618381.3.peg.1133"/>
<dbReference type="Pfam" id="PF04973">
    <property type="entry name" value="NMN_transporter"/>
    <property type="match status" value="1"/>
</dbReference>
<sequence length="521" mass="60428">MTIQNFFGVDTIFFTLLNYPMSYIEFFGTIFTGWSVYLSAKNKVISWPVGLVGVVLYGFLFYQIQLYSDLFEQLYYLLTGFWGWWVWTHPAAKERDTNSELVISRTSRNFNLIGLASIVILTFSLSSFMSNIHLIFPVLFPVAASFPFMDAFTTAASFVANVYLVKRKIENWYLWIIVDIIGVFLYYQKGVIFLGKFYPFHQGHQFLIKTALKNSASVTVIVCQTDRYLIPADIRAWWIRETFPKVEVRILNHDASLDSDSTDVSKAWADLTVKFLGYAPDAVFTSEIYGASYAKFMGSHHVMVDLKRQIFPISATKIRSAVDKYWKYLPSATQEYFTQKIVVLGAESTGTTTLAQDLARYYHTVWVPEYGRFYYEGKMFSQNASDWKTDEFVHIATNQNHLEDALIKKANRLLICDTDAFATTLWHERYVGKESRKLERIVKRQKPLLYILTDIDIPFVQDGTRDGEHIRQNMHHRFIEELSRRKLNYIVVSGDKEKRLAESVKKIDELIALRNVLYSSP</sequence>
<evidence type="ECO:0000256" key="1">
    <source>
        <dbReference type="ARBA" id="ARBA00004141"/>
    </source>
</evidence>
<protein>
    <recommendedName>
        <fullName evidence="8">Citrate lyase ligase C-terminal domain-containing protein</fullName>
    </recommendedName>
</protein>
<dbReference type="EMBL" id="LCMI01000010">
    <property type="protein sequence ID" value="KKU32530.1"/>
    <property type="molecule type" value="Genomic_DNA"/>
</dbReference>
<dbReference type="SUPFAM" id="SSF52540">
    <property type="entry name" value="P-loop containing nucleoside triphosphate hydrolases"/>
    <property type="match status" value="1"/>
</dbReference>
<dbReference type="InterPro" id="IPR006419">
    <property type="entry name" value="NMN_transpt_PnuC"/>
</dbReference>
<feature type="transmembrane region" description="Helical" evidence="7">
    <location>
        <begin position="44"/>
        <end position="62"/>
    </location>
</feature>
<dbReference type="GO" id="GO:0034257">
    <property type="term" value="F:nicotinamide riboside transmembrane transporter activity"/>
    <property type="evidence" value="ECO:0007669"/>
    <property type="project" value="InterPro"/>
</dbReference>
<feature type="transmembrane region" description="Helical" evidence="7">
    <location>
        <begin position="12"/>
        <end position="37"/>
    </location>
</feature>
<keyword evidence="2 7" id="KW-0812">Transmembrane</keyword>
<keyword evidence="4" id="KW-0067">ATP-binding</keyword>
<dbReference type="InterPro" id="IPR014729">
    <property type="entry name" value="Rossmann-like_a/b/a_fold"/>
</dbReference>
<evidence type="ECO:0000256" key="5">
    <source>
        <dbReference type="ARBA" id="ARBA00022989"/>
    </source>
</evidence>
<gene>
    <name evidence="9" type="ORF">UX47_C0010G0046</name>
</gene>
<dbReference type="GO" id="GO:0016020">
    <property type="term" value="C:membrane"/>
    <property type="evidence" value="ECO:0007669"/>
    <property type="project" value="UniProtKB-SubCell"/>
</dbReference>
<evidence type="ECO:0000256" key="2">
    <source>
        <dbReference type="ARBA" id="ARBA00022692"/>
    </source>
</evidence>
<evidence type="ECO:0000256" key="3">
    <source>
        <dbReference type="ARBA" id="ARBA00022741"/>
    </source>
</evidence>
<reference evidence="9 10" key="1">
    <citation type="journal article" date="2015" name="Nature">
        <title>rRNA introns, odd ribosomes, and small enigmatic genomes across a large radiation of phyla.</title>
        <authorList>
            <person name="Brown C.T."/>
            <person name="Hug L.A."/>
            <person name="Thomas B.C."/>
            <person name="Sharon I."/>
            <person name="Castelle C.J."/>
            <person name="Singh A."/>
            <person name="Wilkins M.J."/>
            <person name="Williams K.H."/>
            <person name="Banfield J.F."/>
        </authorList>
    </citation>
    <scope>NUCLEOTIDE SEQUENCE [LARGE SCALE GENOMIC DNA]</scope>
</reference>
<organism evidence="9 10">
    <name type="scientific">Candidatus Collierbacteria bacterium GW2011_GWA2_46_26</name>
    <dbReference type="NCBI Taxonomy" id="1618381"/>
    <lineage>
        <taxon>Bacteria</taxon>
        <taxon>Candidatus Collieribacteriota</taxon>
    </lineage>
</organism>
<keyword evidence="5 7" id="KW-1133">Transmembrane helix</keyword>
<dbReference type="SMART" id="SM00764">
    <property type="entry name" value="Citrate_ly_lig"/>
    <property type="match status" value="1"/>
</dbReference>
<dbReference type="Gene3D" id="3.40.50.300">
    <property type="entry name" value="P-loop containing nucleotide triphosphate hydrolases"/>
    <property type="match status" value="1"/>
</dbReference>
<dbReference type="InterPro" id="IPR038727">
    <property type="entry name" value="NadR/Ttd14_AAA_dom"/>
</dbReference>
<dbReference type="GO" id="GO:0005524">
    <property type="term" value="F:ATP binding"/>
    <property type="evidence" value="ECO:0007669"/>
    <property type="project" value="UniProtKB-KW"/>
</dbReference>
<comment type="caution">
    <text evidence="9">The sequence shown here is derived from an EMBL/GenBank/DDBJ whole genome shotgun (WGS) entry which is preliminary data.</text>
</comment>
<keyword evidence="6 7" id="KW-0472">Membrane</keyword>
<dbReference type="InterPro" id="IPR027417">
    <property type="entry name" value="P-loop_NTPase"/>
</dbReference>
<dbReference type="Gene3D" id="3.40.50.620">
    <property type="entry name" value="HUPs"/>
    <property type="match status" value="1"/>
</dbReference>
<dbReference type="InterPro" id="IPR004821">
    <property type="entry name" value="Cyt_trans-like"/>
</dbReference>
<dbReference type="PANTHER" id="PTHR37512:SF1">
    <property type="entry name" value="NADR_TTD14 AAA DOMAIN-CONTAINING PROTEIN"/>
    <property type="match status" value="1"/>
</dbReference>
<dbReference type="GO" id="GO:0008771">
    <property type="term" value="F:[citrate (pro-3S)-lyase] ligase activity"/>
    <property type="evidence" value="ECO:0007669"/>
    <property type="project" value="InterPro"/>
</dbReference>
<dbReference type="SUPFAM" id="SSF52374">
    <property type="entry name" value="Nucleotidylyl transferase"/>
    <property type="match status" value="1"/>
</dbReference>
<dbReference type="NCBIfam" id="TIGR01528">
    <property type="entry name" value="NMN_trans_PnuC"/>
    <property type="match status" value="1"/>
</dbReference>
<dbReference type="PANTHER" id="PTHR37512">
    <property type="entry name" value="TRIFUNCTIONAL NAD BIOSYNTHESIS/REGULATOR PROTEIN NADR"/>
    <property type="match status" value="1"/>
</dbReference>
<evidence type="ECO:0000313" key="10">
    <source>
        <dbReference type="Proteomes" id="UP000034794"/>
    </source>
</evidence>
<dbReference type="Proteomes" id="UP000034794">
    <property type="component" value="Unassembled WGS sequence"/>
</dbReference>
<proteinExistence type="predicted"/>
<feature type="transmembrane region" description="Helical" evidence="7">
    <location>
        <begin position="112"/>
        <end position="136"/>
    </location>
</feature>
<feature type="transmembrane region" description="Helical" evidence="7">
    <location>
        <begin position="172"/>
        <end position="188"/>
    </location>
</feature>
<dbReference type="InterPro" id="IPR013166">
    <property type="entry name" value="Citrate_lyase_ligase_C"/>
</dbReference>
<comment type="subcellular location">
    <subcellularLocation>
        <location evidence="1">Membrane</location>
        <topology evidence="1">Multi-pass membrane protein</topology>
    </subcellularLocation>
</comment>
<evidence type="ECO:0000259" key="8">
    <source>
        <dbReference type="SMART" id="SM00764"/>
    </source>
</evidence>
<name>A0A0G1SGP9_9BACT</name>
<evidence type="ECO:0000256" key="4">
    <source>
        <dbReference type="ARBA" id="ARBA00022840"/>
    </source>
</evidence>
<dbReference type="Pfam" id="PF13521">
    <property type="entry name" value="AAA_28"/>
    <property type="match status" value="1"/>
</dbReference>
<feature type="transmembrane region" description="Helical" evidence="7">
    <location>
        <begin position="74"/>
        <end position="92"/>
    </location>
</feature>
<accession>A0A0G1SGP9</accession>
<evidence type="ECO:0000256" key="7">
    <source>
        <dbReference type="SAM" id="Phobius"/>
    </source>
</evidence>
<evidence type="ECO:0000313" key="9">
    <source>
        <dbReference type="EMBL" id="KKU32530.1"/>
    </source>
</evidence>
<dbReference type="AlphaFoldDB" id="A0A0G1SGP9"/>
<feature type="transmembrane region" description="Helical" evidence="7">
    <location>
        <begin position="142"/>
        <end position="165"/>
    </location>
</feature>